<reference evidence="2 3" key="1">
    <citation type="submission" date="2014-12" db="EMBL/GenBank/DDBJ databases">
        <title>Genome sequence of Morococcus cerebrosus.</title>
        <authorList>
            <person name="Shin S.-K."/>
            <person name="Yi H."/>
        </authorList>
    </citation>
    <scope>NUCLEOTIDE SEQUENCE [LARGE SCALE GENOMIC DNA]</scope>
    <source>
        <strain evidence="2 3">CIP 81.93</strain>
    </source>
</reference>
<dbReference type="Proteomes" id="UP000031390">
    <property type="component" value="Unassembled WGS sequence"/>
</dbReference>
<feature type="compositionally biased region" description="Polar residues" evidence="1">
    <location>
        <begin position="7"/>
        <end position="23"/>
    </location>
</feature>
<comment type="caution">
    <text evidence="2">The sequence shown here is derived from an EMBL/GenBank/DDBJ whole genome shotgun (WGS) entry which is preliminary data.</text>
</comment>
<evidence type="ECO:0000256" key="1">
    <source>
        <dbReference type="SAM" id="MobiDB-lite"/>
    </source>
</evidence>
<accession>A0A0C1GYZ7</accession>
<protein>
    <submittedName>
        <fullName evidence="2">Uncharacterized protein</fullName>
    </submittedName>
</protein>
<organism evidence="2 3">
    <name type="scientific">Morococcus cerebrosus</name>
    <dbReference type="NCBI Taxonomy" id="1056807"/>
    <lineage>
        <taxon>Bacteria</taxon>
        <taxon>Pseudomonadati</taxon>
        <taxon>Pseudomonadota</taxon>
        <taxon>Betaproteobacteria</taxon>
        <taxon>Neisseriales</taxon>
        <taxon>Neisseriaceae</taxon>
        <taxon>Morococcus</taxon>
    </lineage>
</organism>
<dbReference type="EMBL" id="JUFZ01000023">
    <property type="protein sequence ID" value="KIC11450.1"/>
    <property type="molecule type" value="Genomic_DNA"/>
</dbReference>
<evidence type="ECO:0000313" key="3">
    <source>
        <dbReference type="Proteomes" id="UP000031390"/>
    </source>
</evidence>
<proteinExistence type="predicted"/>
<gene>
    <name evidence="2" type="ORF">MCC93_05640</name>
</gene>
<name>A0A0C1GYZ7_9NEIS</name>
<sequence>MPKGRLKTQTGRDNQRSVITSAIPNRHDLRFIKPNRKKS</sequence>
<evidence type="ECO:0000313" key="2">
    <source>
        <dbReference type="EMBL" id="KIC11450.1"/>
    </source>
</evidence>
<feature type="region of interest" description="Disordered" evidence="1">
    <location>
        <begin position="1"/>
        <end position="39"/>
    </location>
</feature>
<dbReference type="AlphaFoldDB" id="A0A0C1GYZ7"/>